<keyword evidence="1" id="KW-0472">Membrane</keyword>
<dbReference type="PANTHER" id="PTHR34502">
    <property type="entry name" value="DUF6594 DOMAIN-CONTAINING PROTEIN-RELATED"/>
    <property type="match status" value="1"/>
</dbReference>
<dbReference type="InterPro" id="IPR046529">
    <property type="entry name" value="DUF6594"/>
</dbReference>
<feature type="transmembrane region" description="Helical" evidence="1">
    <location>
        <begin position="210"/>
        <end position="233"/>
    </location>
</feature>
<comment type="caution">
    <text evidence="3">The sequence shown here is derived from an EMBL/GenBank/DDBJ whole genome shotgun (WGS) entry which is preliminary data.</text>
</comment>
<keyword evidence="1" id="KW-1133">Transmembrane helix</keyword>
<proteinExistence type="predicted"/>
<dbReference type="OrthoDB" id="3533814at2759"/>
<sequence length="306" mass="34270">MNSRYHEDDGQQPMHGFPRVAYKIAHDADRTGTIYRRFDRLASRNLLLLEAEIAELEGRQAEYDYEDRDRPNHPRVQESRSDWKTFEELANGAKQPNEVERMELAMTIRGKLREYHEALAAHQFLLNLERPAETTVKGMRDWFEARNTRFGRPQLWGRSEDRFRDVDDLVALRVPANQDRLSLFVLNNFGVFFKTRSSDGHTAEISERSVANAVALLSSLLSAAVLFGSMVSMCFVRNVYAVLGMVGGWTVLFAGCIGFLTNAKRDQIFAATAAYAAVLVVFVSGTFGGVPGAGGTATNCNCTQTS</sequence>
<reference evidence="3 4" key="1">
    <citation type="submission" date="2018-06" db="EMBL/GenBank/DDBJ databases">
        <title>Complete Genomes of Monosporascus.</title>
        <authorList>
            <person name="Robinson A.J."/>
            <person name="Natvig D.O."/>
        </authorList>
    </citation>
    <scope>NUCLEOTIDE SEQUENCE [LARGE SCALE GENOMIC DNA]</scope>
    <source>
        <strain evidence="3 4">CBS 110550</strain>
    </source>
</reference>
<feature type="transmembrane region" description="Helical" evidence="1">
    <location>
        <begin position="268"/>
        <end position="287"/>
    </location>
</feature>
<gene>
    <name evidence="3" type="ORF">DL764_008472</name>
</gene>
<dbReference type="EMBL" id="QJNU01000666">
    <property type="protein sequence ID" value="RYO90235.1"/>
    <property type="molecule type" value="Genomic_DNA"/>
</dbReference>
<evidence type="ECO:0000259" key="2">
    <source>
        <dbReference type="Pfam" id="PF20237"/>
    </source>
</evidence>
<feature type="domain" description="DUF6594" evidence="2">
    <location>
        <begin position="17"/>
        <end position="280"/>
    </location>
</feature>
<accession>A0A4Q4SXF1</accession>
<dbReference type="Pfam" id="PF20237">
    <property type="entry name" value="DUF6594"/>
    <property type="match status" value="1"/>
</dbReference>
<dbReference type="AlphaFoldDB" id="A0A4Q4SXF1"/>
<evidence type="ECO:0000313" key="4">
    <source>
        <dbReference type="Proteomes" id="UP000293360"/>
    </source>
</evidence>
<keyword evidence="1" id="KW-0812">Transmembrane</keyword>
<name>A0A4Q4SXF1_9PEZI</name>
<evidence type="ECO:0000313" key="3">
    <source>
        <dbReference type="EMBL" id="RYO90235.1"/>
    </source>
</evidence>
<organism evidence="3 4">
    <name type="scientific">Monosporascus ibericus</name>
    <dbReference type="NCBI Taxonomy" id="155417"/>
    <lineage>
        <taxon>Eukaryota</taxon>
        <taxon>Fungi</taxon>
        <taxon>Dikarya</taxon>
        <taxon>Ascomycota</taxon>
        <taxon>Pezizomycotina</taxon>
        <taxon>Sordariomycetes</taxon>
        <taxon>Xylariomycetidae</taxon>
        <taxon>Xylariales</taxon>
        <taxon>Xylariales incertae sedis</taxon>
        <taxon>Monosporascus</taxon>
    </lineage>
</organism>
<feature type="transmembrane region" description="Helical" evidence="1">
    <location>
        <begin position="239"/>
        <end position="261"/>
    </location>
</feature>
<dbReference type="Proteomes" id="UP000293360">
    <property type="component" value="Unassembled WGS sequence"/>
</dbReference>
<evidence type="ECO:0000256" key="1">
    <source>
        <dbReference type="SAM" id="Phobius"/>
    </source>
</evidence>
<dbReference type="PANTHER" id="PTHR34502:SF4">
    <property type="entry name" value="DUF6594 DOMAIN-CONTAINING PROTEIN"/>
    <property type="match status" value="1"/>
</dbReference>
<keyword evidence="4" id="KW-1185">Reference proteome</keyword>
<protein>
    <recommendedName>
        <fullName evidence="2">DUF6594 domain-containing protein</fullName>
    </recommendedName>
</protein>